<name>A0A6G1PS65_CHAAH</name>
<reference evidence="1 2" key="1">
    <citation type="submission" date="2019-02" db="EMBL/GenBank/DDBJ databases">
        <title>Opniocepnalus argus genome.</title>
        <authorList>
            <person name="Zhou C."/>
            <person name="Xiao S."/>
        </authorList>
    </citation>
    <scope>NUCLEOTIDE SEQUENCE [LARGE SCALE GENOMIC DNA]</scope>
    <source>
        <strain evidence="1">OARG1902GOOAL</strain>
        <tissue evidence="1">Muscle</tissue>
    </source>
</reference>
<dbReference type="EMBL" id="CM015719">
    <property type="protein sequence ID" value="KAF3692836.1"/>
    <property type="molecule type" value="Genomic_DNA"/>
</dbReference>
<evidence type="ECO:0000313" key="2">
    <source>
        <dbReference type="Proteomes" id="UP000503349"/>
    </source>
</evidence>
<keyword evidence="2" id="KW-1185">Reference proteome</keyword>
<organism evidence="1 2">
    <name type="scientific">Channa argus</name>
    <name type="common">Northern snakehead</name>
    <name type="synonym">Ophicephalus argus</name>
    <dbReference type="NCBI Taxonomy" id="215402"/>
    <lineage>
        <taxon>Eukaryota</taxon>
        <taxon>Metazoa</taxon>
        <taxon>Chordata</taxon>
        <taxon>Craniata</taxon>
        <taxon>Vertebrata</taxon>
        <taxon>Euteleostomi</taxon>
        <taxon>Actinopterygii</taxon>
        <taxon>Neopterygii</taxon>
        <taxon>Teleostei</taxon>
        <taxon>Neoteleostei</taxon>
        <taxon>Acanthomorphata</taxon>
        <taxon>Anabantaria</taxon>
        <taxon>Anabantiformes</taxon>
        <taxon>Channoidei</taxon>
        <taxon>Channidae</taxon>
        <taxon>Channa</taxon>
    </lineage>
</organism>
<sequence length="85" mass="9630">MCVCIHTFFPFYPDVLLDLVGLYQWVVPASAPAVEVEQVEQHCRKSQIGSCCRQTGGSHHRRAESKLTIYINQDVFIIISHVISI</sequence>
<accession>A0A6G1PS65</accession>
<gene>
    <name evidence="1" type="ORF">EXN66_Car008512</name>
</gene>
<dbReference type="AlphaFoldDB" id="A0A6G1PS65"/>
<protein>
    <submittedName>
        <fullName evidence="1">Uncharacterized protein</fullName>
    </submittedName>
</protein>
<reference evidence="2" key="2">
    <citation type="submission" date="2019-02" db="EMBL/GenBank/DDBJ databases">
        <title>Opniocepnalus argus Var Kimnra genome.</title>
        <authorList>
            <person name="Zhou C."/>
            <person name="Xiao S."/>
        </authorList>
    </citation>
    <scope>NUCLEOTIDE SEQUENCE [LARGE SCALE GENOMIC DNA]</scope>
</reference>
<dbReference type="Proteomes" id="UP000503349">
    <property type="component" value="Chromosome 8"/>
</dbReference>
<evidence type="ECO:0000313" key="1">
    <source>
        <dbReference type="EMBL" id="KAF3692836.1"/>
    </source>
</evidence>
<proteinExistence type="predicted"/>